<gene>
    <name evidence="11" type="ORF">PF008_g14475</name>
</gene>
<name>A0A6G0RHE9_9STRA</name>
<dbReference type="InterPro" id="IPR039537">
    <property type="entry name" value="Retrotran_Ty1/copia-like"/>
</dbReference>
<evidence type="ECO:0000256" key="3">
    <source>
        <dbReference type="ARBA" id="ARBA00022759"/>
    </source>
</evidence>
<evidence type="ECO:0000256" key="9">
    <source>
        <dbReference type="ARBA" id="ARBA00023172"/>
    </source>
</evidence>
<evidence type="ECO:0000256" key="6">
    <source>
        <dbReference type="ARBA" id="ARBA00022908"/>
    </source>
</evidence>
<keyword evidence="2" id="KW-0479">Metal-binding</keyword>
<evidence type="ECO:0000256" key="1">
    <source>
        <dbReference type="ARBA" id="ARBA00022722"/>
    </source>
</evidence>
<sequence length="223" mass="24868">MRALKKNQVLLAIDYVGPMQVAVREGFTGMANIVVELFHLEMTFPLREKSFRAQMNVEKDCIAKLKAYAPGYRITFLKSDNAAEYVGGELEAFCDKNKIVQQLSAPYYLQQNGKVERGNHDIVEMARSMMLDANLPTSYWADAVVCAAYARNRCPKKVLDGKTPMEALFGTPPDSQLRGFDHKMQALVPKEHKTKLDDKTRNGIFVGYASGGAYTSCITALAK</sequence>
<keyword evidence="7" id="KW-0695">RNA-directed DNA polymerase</keyword>
<keyword evidence="8" id="KW-0808">Transferase</keyword>
<dbReference type="PROSITE" id="PS50994">
    <property type="entry name" value="INTEGRASE"/>
    <property type="match status" value="1"/>
</dbReference>
<dbReference type="GO" id="GO:0016787">
    <property type="term" value="F:hydrolase activity"/>
    <property type="evidence" value="ECO:0007669"/>
    <property type="project" value="UniProtKB-KW"/>
</dbReference>
<evidence type="ECO:0000313" key="12">
    <source>
        <dbReference type="Proteomes" id="UP000486351"/>
    </source>
</evidence>
<feature type="domain" description="Integrase catalytic" evidence="10">
    <location>
        <begin position="2"/>
        <end position="172"/>
    </location>
</feature>
<dbReference type="Proteomes" id="UP000486351">
    <property type="component" value="Unassembled WGS sequence"/>
</dbReference>
<dbReference type="GO" id="GO:0015074">
    <property type="term" value="P:DNA integration"/>
    <property type="evidence" value="ECO:0007669"/>
    <property type="project" value="UniProtKB-KW"/>
</dbReference>
<dbReference type="AlphaFoldDB" id="A0A6G0RHE9"/>
<dbReference type="GO" id="GO:0046872">
    <property type="term" value="F:metal ion binding"/>
    <property type="evidence" value="ECO:0007669"/>
    <property type="project" value="UniProtKB-KW"/>
</dbReference>
<dbReference type="InterPro" id="IPR057670">
    <property type="entry name" value="SH3_retrovirus"/>
</dbReference>
<dbReference type="Gene3D" id="3.30.420.10">
    <property type="entry name" value="Ribonuclease H-like superfamily/Ribonuclease H"/>
    <property type="match status" value="1"/>
</dbReference>
<dbReference type="GO" id="GO:0003887">
    <property type="term" value="F:DNA-directed DNA polymerase activity"/>
    <property type="evidence" value="ECO:0007669"/>
    <property type="project" value="UniProtKB-KW"/>
</dbReference>
<evidence type="ECO:0000259" key="10">
    <source>
        <dbReference type="PROSITE" id="PS50994"/>
    </source>
</evidence>
<dbReference type="GO" id="GO:0003964">
    <property type="term" value="F:RNA-directed DNA polymerase activity"/>
    <property type="evidence" value="ECO:0007669"/>
    <property type="project" value="UniProtKB-KW"/>
</dbReference>
<reference evidence="11 12" key="1">
    <citation type="submission" date="2018-09" db="EMBL/GenBank/DDBJ databases">
        <title>Genomic investigation of the strawberry pathogen Phytophthora fragariae indicates pathogenicity is determined by transcriptional variation in three key races.</title>
        <authorList>
            <person name="Adams T.M."/>
            <person name="Armitage A.D."/>
            <person name="Sobczyk M.K."/>
            <person name="Bates H.J."/>
            <person name="Dunwell J.M."/>
            <person name="Nellist C.F."/>
            <person name="Harrison R.J."/>
        </authorList>
    </citation>
    <scope>NUCLEOTIDE SEQUENCE [LARGE SCALE GENOMIC DNA]</scope>
    <source>
        <strain evidence="11 12">NOV-77</strain>
    </source>
</reference>
<dbReference type="Pfam" id="PF25597">
    <property type="entry name" value="SH3_retrovirus"/>
    <property type="match status" value="1"/>
</dbReference>
<evidence type="ECO:0000313" key="11">
    <source>
        <dbReference type="EMBL" id="KAE9333380.1"/>
    </source>
</evidence>
<keyword evidence="4" id="KW-0378">Hydrolase</keyword>
<keyword evidence="5" id="KW-0460">Magnesium</keyword>
<keyword evidence="3" id="KW-0255">Endonuclease</keyword>
<dbReference type="InterPro" id="IPR036397">
    <property type="entry name" value="RNaseH_sf"/>
</dbReference>
<dbReference type="PANTHER" id="PTHR42648">
    <property type="entry name" value="TRANSPOSASE, PUTATIVE-RELATED"/>
    <property type="match status" value="1"/>
</dbReference>
<comment type="caution">
    <text evidence="11">The sequence shown here is derived from an EMBL/GenBank/DDBJ whole genome shotgun (WGS) entry which is preliminary data.</text>
</comment>
<proteinExistence type="predicted"/>
<keyword evidence="8" id="KW-0239">DNA-directed DNA polymerase</keyword>
<keyword evidence="9" id="KW-0233">DNA recombination</keyword>
<evidence type="ECO:0000256" key="5">
    <source>
        <dbReference type="ARBA" id="ARBA00022842"/>
    </source>
</evidence>
<protein>
    <recommendedName>
        <fullName evidence="10">Integrase catalytic domain-containing protein</fullName>
    </recommendedName>
</protein>
<organism evidence="11 12">
    <name type="scientific">Phytophthora fragariae</name>
    <dbReference type="NCBI Taxonomy" id="53985"/>
    <lineage>
        <taxon>Eukaryota</taxon>
        <taxon>Sar</taxon>
        <taxon>Stramenopiles</taxon>
        <taxon>Oomycota</taxon>
        <taxon>Peronosporomycetes</taxon>
        <taxon>Peronosporales</taxon>
        <taxon>Peronosporaceae</taxon>
        <taxon>Phytophthora</taxon>
    </lineage>
</organism>
<dbReference type="InterPro" id="IPR012337">
    <property type="entry name" value="RNaseH-like_sf"/>
</dbReference>
<dbReference type="InterPro" id="IPR001584">
    <property type="entry name" value="Integrase_cat-core"/>
</dbReference>
<evidence type="ECO:0000256" key="8">
    <source>
        <dbReference type="ARBA" id="ARBA00022932"/>
    </source>
</evidence>
<dbReference type="SUPFAM" id="SSF53098">
    <property type="entry name" value="Ribonuclease H-like"/>
    <property type="match status" value="1"/>
</dbReference>
<keyword evidence="8" id="KW-0548">Nucleotidyltransferase</keyword>
<dbReference type="PANTHER" id="PTHR42648:SF11">
    <property type="entry name" value="TRANSPOSON TY4-P GAG-POL POLYPROTEIN"/>
    <property type="match status" value="1"/>
</dbReference>
<evidence type="ECO:0000256" key="4">
    <source>
        <dbReference type="ARBA" id="ARBA00022801"/>
    </source>
</evidence>
<keyword evidence="6" id="KW-0229">DNA integration</keyword>
<accession>A0A6G0RHE9</accession>
<dbReference type="EMBL" id="QXFY01000898">
    <property type="protein sequence ID" value="KAE9333380.1"/>
    <property type="molecule type" value="Genomic_DNA"/>
</dbReference>
<evidence type="ECO:0000256" key="7">
    <source>
        <dbReference type="ARBA" id="ARBA00022918"/>
    </source>
</evidence>
<dbReference type="GO" id="GO:0003676">
    <property type="term" value="F:nucleic acid binding"/>
    <property type="evidence" value="ECO:0007669"/>
    <property type="project" value="InterPro"/>
</dbReference>
<keyword evidence="1" id="KW-0540">Nuclease</keyword>
<evidence type="ECO:0000256" key="2">
    <source>
        <dbReference type="ARBA" id="ARBA00022723"/>
    </source>
</evidence>
<dbReference type="GO" id="GO:0004519">
    <property type="term" value="F:endonuclease activity"/>
    <property type="evidence" value="ECO:0007669"/>
    <property type="project" value="UniProtKB-KW"/>
</dbReference>
<dbReference type="GO" id="GO:0006310">
    <property type="term" value="P:DNA recombination"/>
    <property type="evidence" value="ECO:0007669"/>
    <property type="project" value="UniProtKB-KW"/>
</dbReference>